<dbReference type="Gene3D" id="2.115.10.20">
    <property type="entry name" value="Glycosyl hydrolase domain, family 43"/>
    <property type="match status" value="1"/>
</dbReference>
<keyword evidence="1" id="KW-0732">Signal</keyword>
<keyword evidence="2" id="KW-0378">Hydrolase</keyword>
<gene>
    <name evidence="2" type="ORF">PVAG01_02362</name>
</gene>
<organism evidence="2 3">
    <name type="scientific">Phlyctema vagabunda</name>
    <dbReference type="NCBI Taxonomy" id="108571"/>
    <lineage>
        <taxon>Eukaryota</taxon>
        <taxon>Fungi</taxon>
        <taxon>Dikarya</taxon>
        <taxon>Ascomycota</taxon>
        <taxon>Pezizomycotina</taxon>
        <taxon>Leotiomycetes</taxon>
        <taxon>Helotiales</taxon>
        <taxon>Dermateaceae</taxon>
        <taxon>Phlyctema</taxon>
    </lineage>
</organism>
<evidence type="ECO:0000313" key="3">
    <source>
        <dbReference type="Proteomes" id="UP001629113"/>
    </source>
</evidence>
<evidence type="ECO:0000313" key="2">
    <source>
        <dbReference type="EMBL" id="KAL3425571.1"/>
    </source>
</evidence>
<dbReference type="SUPFAM" id="SSF75005">
    <property type="entry name" value="Arabinanase/levansucrase/invertase"/>
    <property type="match status" value="1"/>
</dbReference>
<keyword evidence="3" id="KW-1185">Reference proteome</keyword>
<dbReference type="InterPro" id="IPR023296">
    <property type="entry name" value="Glyco_hydro_beta-prop_sf"/>
</dbReference>
<feature type="signal peptide" evidence="1">
    <location>
        <begin position="1"/>
        <end position="22"/>
    </location>
</feature>
<dbReference type="Proteomes" id="UP001629113">
    <property type="component" value="Unassembled WGS sequence"/>
</dbReference>
<comment type="caution">
    <text evidence="2">The sequence shown here is derived from an EMBL/GenBank/DDBJ whole genome shotgun (WGS) entry which is preliminary data.</text>
</comment>
<proteinExistence type="predicted"/>
<sequence length="546" mass="59096">MFSHILLAALWSLSLMIHRTSATAGSEITTTLTNGNHYIFDTNGNAIDSTSGKIDFFNGTYVWYGLSFACGGDFCGILSYSSSDLATWTHNGWLFDPSTPEIEALCSGELTGNCGRPHIVYDEGTQEYVLWVNALMPGYAIFTSSSPTSGYTFLEERALVGVQPEGTMAGDFTVEVVNGTGYVVYSLIDFATTGSSIWPPFLQDFYVQELTSDLRNTTGEAYKILPVGDLVDQEAESPDIFQRGDWFYISASNTCGFCTGTLLIMYRSKSIQGPWQRQIISADTCNGQTTGVLALPSPTEGGPTTYIHQADTFSDAPPEVIGIRTGIHGHEFQKLEFNTDGSVQDIDCTAGKQTTISFAEANAVPQEHQGRAVSATDGSGQSGNYSVVCDLPQYQLYQTWASSKSGSLTEVGVNMAAAGPTGNLTVTVFRYGNNTDFFTPRYVWESLATVNIVPADLSDSMRVVRVLVNATVQEGDRLGLALVNDGVTPMCHPVLSHDNTVFNETTSTRTLFANGPGQVSLRGKLGNRPPVNVLPGKEIKWYSIVE</sequence>
<name>A0ABR4PRP9_9HELO</name>
<protein>
    <submittedName>
        <fullName evidence="2">Glycosyl hydrolase family 43</fullName>
    </submittedName>
</protein>
<accession>A0ABR4PRP9</accession>
<evidence type="ECO:0000256" key="1">
    <source>
        <dbReference type="SAM" id="SignalP"/>
    </source>
</evidence>
<dbReference type="CDD" id="cd18824">
    <property type="entry name" value="GH43_CtGH43-like"/>
    <property type="match status" value="1"/>
</dbReference>
<dbReference type="EMBL" id="JBFCZG010000002">
    <property type="protein sequence ID" value="KAL3425571.1"/>
    <property type="molecule type" value="Genomic_DNA"/>
</dbReference>
<dbReference type="PANTHER" id="PTHR22925">
    <property type="entry name" value="GLYCOSYL HYDROLASE 43 FAMILY MEMBER"/>
    <property type="match status" value="1"/>
</dbReference>
<dbReference type="GO" id="GO:0016787">
    <property type="term" value="F:hydrolase activity"/>
    <property type="evidence" value="ECO:0007669"/>
    <property type="project" value="UniProtKB-KW"/>
</dbReference>
<feature type="chain" id="PRO_5047170438" evidence="1">
    <location>
        <begin position="23"/>
        <end position="546"/>
    </location>
</feature>
<dbReference type="PANTHER" id="PTHR22925:SF3">
    <property type="entry name" value="GLYCOSYL HYDROLASE FAMILY PROTEIN 43"/>
    <property type="match status" value="1"/>
</dbReference>
<reference evidence="2 3" key="1">
    <citation type="submission" date="2024-06" db="EMBL/GenBank/DDBJ databases">
        <title>Complete genome of Phlyctema vagabunda strain 19-DSS-EL-015.</title>
        <authorList>
            <person name="Fiorenzani C."/>
        </authorList>
    </citation>
    <scope>NUCLEOTIDE SEQUENCE [LARGE SCALE GENOMIC DNA]</scope>
    <source>
        <strain evidence="2 3">19-DSS-EL-015</strain>
    </source>
</reference>